<sequence length="274" mass="31325">MDWKQLLHGEHKAGPAAEKLRSYRPQYSYPYSSISDYVRLEPCWDSVAMIMWGKVLVRWERRITPKLTEKTRVWWSWIDMDEGQAESSTRESSEADRPRVKVSCKREGWLAWRGVGSCWLSRAEEKEFHSSERASERSQKIVPPERSARQSKLVIWGVGIGYGDNPRPTIEAADTMVVKVKSKRRRCDHRIISLLRLHLFRSLPPSTQTELDGDDGNNATFCILPWATLGNSAKTGRLGVGFLGIDFGRQRFGLETRYTALYETGGGPLKLHAL</sequence>
<proteinExistence type="predicted"/>
<organism evidence="1 2">
    <name type="scientific">Mycena metata</name>
    <dbReference type="NCBI Taxonomy" id="1033252"/>
    <lineage>
        <taxon>Eukaryota</taxon>
        <taxon>Fungi</taxon>
        <taxon>Dikarya</taxon>
        <taxon>Basidiomycota</taxon>
        <taxon>Agaricomycotina</taxon>
        <taxon>Agaricomycetes</taxon>
        <taxon>Agaricomycetidae</taxon>
        <taxon>Agaricales</taxon>
        <taxon>Marasmiineae</taxon>
        <taxon>Mycenaceae</taxon>
        <taxon>Mycena</taxon>
    </lineage>
</organism>
<evidence type="ECO:0000313" key="1">
    <source>
        <dbReference type="EMBL" id="KAJ7735494.1"/>
    </source>
</evidence>
<accession>A0AAD7MWN5</accession>
<comment type="caution">
    <text evidence="1">The sequence shown here is derived from an EMBL/GenBank/DDBJ whole genome shotgun (WGS) entry which is preliminary data.</text>
</comment>
<reference evidence="1" key="1">
    <citation type="submission" date="2023-03" db="EMBL/GenBank/DDBJ databases">
        <title>Massive genome expansion in bonnet fungi (Mycena s.s.) driven by repeated elements and novel gene families across ecological guilds.</title>
        <authorList>
            <consortium name="Lawrence Berkeley National Laboratory"/>
            <person name="Harder C.B."/>
            <person name="Miyauchi S."/>
            <person name="Viragh M."/>
            <person name="Kuo A."/>
            <person name="Thoen E."/>
            <person name="Andreopoulos B."/>
            <person name="Lu D."/>
            <person name="Skrede I."/>
            <person name="Drula E."/>
            <person name="Henrissat B."/>
            <person name="Morin E."/>
            <person name="Kohler A."/>
            <person name="Barry K."/>
            <person name="LaButti K."/>
            <person name="Morin E."/>
            <person name="Salamov A."/>
            <person name="Lipzen A."/>
            <person name="Mereny Z."/>
            <person name="Hegedus B."/>
            <person name="Baldrian P."/>
            <person name="Stursova M."/>
            <person name="Weitz H."/>
            <person name="Taylor A."/>
            <person name="Grigoriev I.V."/>
            <person name="Nagy L.G."/>
            <person name="Martin F."/>
            <person name="Kauserud H."/>
        </authorList>
    </citation>
    <scope>NUCLEOTIDE SEQUENCE</scope>
    <source>
        <strain evidence="1">CBHHK182m</strain>
    </source>
</reference>
<dbReference type="EMBL" id="JARKIB010000126">
    <property type="protein sequence ID" value="KAJ7735494.1"/>
    <property type="molecule type" value="Genomic_DNA"/>
</dbReference>
<protein>
    <submittedName>
        <fullName evidence="1">Uncharacterized protein</fullName>
    </submittedName>
</protein>
<name>A0AAD7MWN5_9AGAR</name>
<dbReference type="Proteomes" id="UP001215598">
    <property type="component" value="Unassembled WGS sequence"/>
</dbReference>
<keyword evidence="2" id="KW-1185">Reference proteome</keyword>
<dbReference type="AlphaFoldDB" id="A0AAD7MWN5"/>
<evidence type="ECO:0000313" key="2">
    <source>
        <dbReference type="Proteomes" id="UP001215598"/>
    </source>
</evidence>
<gene>
    <name evidence="1" type="ORF">B0H16DRAFT_1467118</name>
</gene>